<reference evidence="1 2" key="1">
    <citation type="submission" date="2020-06" db="EMBL/GenBank/DDBJ databases">
        <title>Description of novel acetic acid bacteria.</title>
        <authorList>
            <person name="Sombolestani A."/>
        </authorList>
    </citation>
    <scope>NUCLEOTIDE SEQUENCE [LARGE SCALE GENOMIC DNA]</scope>
    <source>
        <strain evidence="1 2">LMG 25</strain>
    </source>
</reference>
<dbReference type="Proteomes" id="UP000522590">
    <property type="component" value="Unassembled WGS sequence"/>
</dbReference>
<dbReference type="EMBL" id="JABXXS010000032">
    <property type="protein sequence ID" value="NVN37827.1"/>
    <property type="molecule type" value="Genomic_DNA"/>
</dbReference>
<proteinExistence type="predicted"/>
<accession>A0A850NZI9</accession>
<protein>
    <submittedName>
        <fullName evidence="1">Uncharacterized protein</fullName>
    </submittedName>
</protein>
<evidence type="ECO:0000313" key="2">
    <source>
        <dbReference type="Proteomes" id="UP000522590"/>
    </source>
</evidence>
<dbReference type="RefSeq" id="WP_025438355.1">
    <property type="nucleotide sequence ID" value="NZ_JABXXS010000032.1"/>
</dbReference>
<evidence type="ECO:0000313" key="1">
    <source>
        <dbReference type="EMBL" id="NVN37827.1"/>
    </source>
</evidence>
<dbReference type="AlphaFoldDB" id="A0A850NZI9"/>
<organism evidence="1 2">
    <name type="scientific">Komagataeibacter swingsii</name>
    <dbReference type="NCBI Taxonomy" id="215220"/>
    <lineage>
        <taxon>Bacteria</taxon>
        <taxon>Pseudomonadati</taxon>
        <taxon>Pseudomonadota</taxon>
        <taxon>Alphaproteobacteria</taxon>
        <taxon>Acetobacterales</taxon>
        <taxon>Acetobacteraceae</taxon>
        <taxon>Komagataeibacter</taxon>
    </lineage>
</organism>
<name>A0A850NZI9_9PROT</name>
<sequence length="117" mass="13399">MKAIHLLCRLEGGRPRNVNKDKVTGMVHSGNWDFMPEEAEELVGGWIYLHEKKAEPSYYGGQVTGWYKTQDDTVARTNRIKFIFKPVIEGKNVKWRGQSHVMAWTGGVVRADCPHEK</sequence>
<comment type="caution">
    <text evidence="1">The sequence shown here is derived from an EMBL/GenBank/DDBJ whole genome shotgun (WGS) entry which is preliminary data.</text>
</comment>
<gene>
    <name evidence="1" type="ORF">HUK81_12905</name>
</gene>